<feature type="transmembrane region" description="Helical" evidence="2">
    <location>
        <begin position="27"/>
        <end position="45"/>
    </location>
</feature>
<reference evidence="3" key="1">
    <citation type="submission" date="2020-11" db="EMBL/GenBank/DDBJ databases">
        <authorList>
            <person name="Tran Van P."/>
        </authorList>
    </citation>
    <scope>NUCLEOTIDE SEQUENCE</scope>
</reference>
<keyword evidence="2" id="KW-1133">Transmembrane helix</keyword>
<protein>
    <submittedName>
        <fullName evidence="3">Uncharacterized protein</fullName>
    </submittedName>
</protein>
<evidence type="ECO:0000256" key="1">
    <source>
        <dbReference type="SAM" id="MobiDB-lite"/>
    </source>
</evidence>
<feature type="transmembrane region" description="Helical" evidence="2">
    <location>
        <begin position="66"/>
        <end position="87"/>
    </location>
</feature>
<evidence type="ECO:0000313" key="3">
    <source>
        <dbReference type="EMBL" id="CAD7254165.1"/>
    </source>
</evidence>
<name>A0A7R9AHS9_9CRUS</name>
<gene>
    <name evidence="3" type="ORF">DSTB1V02_LOCUS13911</name>
</gene>
<proteinExistence type="predicted"/>
<evidence type="ECO:0000313" key="4">
    <source>
        <dbReference type="Proteomes" id="UP000677054"/>
    </source>
</evidence>
<feature type="region of interest" description="Disordered" evidence="1">
    <location>
        <begin position="111"/>
        <end position="147"/>
    </location>
</feature>
<keyword evidence="4" id="KW-1185">Reference proteome</keyword>
<keyword evidence="2" id="KW-0812">Transmembrane</keyword>
<organism evidence="3">
    <name type="scientific">Darwinula stevensoni</name>
    <dbReference type="NCBI Taxonomy" id="69355"/>
    <lineage>
        <taxon>Eukaryota</taxon>
        <taxon>Metazoa</taxon>
        <taxon>Ecdysozoa</taxon>
        <taxon>Arthropoda</taxon>
        <taxon>Crustacea</taxon>
        <taxon>Oligostraca</taxon>
        <taxon>Ostracoda</taxon>
        <taxon>Podocopa</taxon>
        <taxon>Podocopida</taxon>
        <taxon>Darwinulocopina</taxon>
        <taxon>Darwinuloidea</taxon>
        <taxon>Darwinulidae</taxon>
        <taxon>Darwinula</taxon>
    </lineage>
</organism>
<dbReference type="Proteomes" id="UP000677054">
    <property type="component" value="Unassembled WGS sequence"/>
</dbReference>
<sequence>MGNALVGDGVDAGGSFLKTLQGIDSHFVAGSWILSLGLLLAWYNLTRWQRSRLDHDSTPFRFSIRFFPSVWALDFWAVFIFFIGAIIDAHVLPIRDIVRGHWCVLRPRPKRHRPPSIPALPSNVLQRPPRPAPLLLPDTAGDVEHPDHNDRATTVDQRLEFEQPGARLAHHVLLVLPCHLRCGPPLRPRACHRKGCQVQTEEGQNCLSGSSATTRTMTTCEFIISTINKCTHYFIHSCYSGAGIYRVI</sequence>
<dbReference type="AlphaFoldDB" id="A0A7R9AHS9"/>
<keyword evidence="2" id="KW-0472">Membrane</keyword>
<dbReference type="EMBL" id="CAJPEV010008130">
    <property type="protein sequence ID" value="CAG0905126.1"/>
    <property type="molecule type" value="Genomic_DNA"/>
</dbReference>
<evidence type="ECO:0000256" key="2">
    <source>
        <dbReference type="SAM" id="Phobius"/>
    </source>
</evidence>
<accession>A0A7R9AHS9</accession>
<dbReference type="EMBL" id="LR907647">
    <property type="protein sequence ID" value="CAD7254165.1"/>
    <property type="molecule type" value="Genomic_DNA"/>
</dbReference>